<dbReference type="Proteomes" id="UP001215151">
    <property type="component" value="Unassembled WGS sequence"/>
</dbReference>
<evidence type="ECO:0000313" key="1">
    <source>
        <dbReference type="EMBL" id="KAJ8453906.1"/>
    </source>
</evidence>
<dbReference type="Gene3D" id="3.40.1660.10">
    <property type="entry name" value="EreA-like (biosynthetic domain)"/>
    <property type="match status" value="1"/>
</dbReference>
<organism evidence="1 2">
    <name type="scientific">Trametes cubensis</name>
    <dbReference type="NCBI Taxonomy" id="1111947"/>
    <lineage>
        <taxon>Eukaryota</taxon>
        <taxon>Fungi</taxon>
        <taxon>Dikarya</taxon>
        <taxon>Basidiomycota</taxon>
        <taxon>Agaricomycotina</taxon>
        <taxon>Agaricomycetes</taxon>
        <taxon>Polyporales</taxon>
        <taxon>Polyporaceae</taxon>
        <taxon>Trametes</taxon>
    </lineage>
</organism>
<reference evidence="1" key="1">
    <citation type="submission" date="2022-11" db="EMBL/GenBank/DDBJ databases">
        <title>Genome Sequence of Cubamyces cubensis.</title>
        <authorList>
            <person name="Buettner E."/>
        </authorList>
    </citation>
    <scope>NUCLEOTIDE SEQUENCE</scope>
    <source>
        <strain evidence="1">MPL-01</strain>
    </source>
</reference>
<keyword evidence="2" id="KW-1185">Reference proteome</keyword>
<dbReference type="PANTHER" id="PTHR31299:SF0">
    <property type="entry name" value="ESTERASE, PUTATIVE (AFU_ORTHOLOGUE AFUA_1G05850)-RELATED"/>
    <property type="match status" value="1"/>
</dbReference>
<dbReference type="GO" id="GO:0046677">
    <property type="term" value="P:response to antibiotic"/>
    <property type="evidence" value="ECO:0007669"/>
    <property type="project" value="InterPro"/>
</dbReference>
<dbReference type="AlphaFoldDB" id="A0AAD7X617"/>
<accession>A0AAD7X617</accession>
<dbReference type="SUPFAM" id="SSF159501">
    <property type="entry name" value="EreA/ChaN-like"/>
    <property type="match status" value="1"/>
</dbReference>
<dbReference type="InterPro" id="IPR007815">
    <property type="entry name" value="Emycin_Estase"/>
</dbReference>
<dbReference type="CDD" id="cd14728">
    <property type="entry name" value="Ere-like"/>
    <property type="match status" value="1"/>
</dbReference>
<dbReference type="Gene3D" id="3.30.1870.10">
    <property type="entry name" value="EreA-like, domain 2"/>
    <property type="match status" value="1"/>
</dbReference>
<comment type="caution">
    <text evidence="1">The sequence shown here is derived from an EMBL/GenBank/DDBJ whole genome shotgun (WGS) entry which is preliminary data.</text>
</comment>
<dbReference type="InterPro" id="IPR052036">
    <property type="entry name" value="Hydrolase/PRTase-associated"/>
</dbReference>
<evidence type="ECO:0008006" key="3">
    <source>
        <dbReference type="Google" id="ProtNLM"/>
    </source>
</evidence>
<evidence type="ECO:0000313" key="2">
    <source>
        <dbReference type="Proteomes" id="UP001215151"/>
    </source>
</evidence>
<name>A0AAD7X617_9APHY</name>
<gene>
    <name evidence="1" type="ORF">ONZ51_g13336</name>
</gene>
<dbReference type="Pfam" id="PF05139">
    <property type="entry name" value="Erythro_esteras"/>
    <property type="match status" value="1"/>
</dbReference>
<dbReference type="Gene3D" id="1.20.1440.30">
    <property type="entry name" value="Biosynthetic Protein domain"/>
    <property type="match status" value="1"/>
</dbReference>
<protein>
    <recommendedName>
        <fullName evidence="3">Erythromycin esterase</fullName>
    </recommendedName>
</protein>
<dbReference type="EMBL" id="JAPEVG010001119">
    <property type="protein sequence ID" value="KAJ8453906.1"/>
    <property type="molecule type" value="Genomic_DNA"/>
</dbReference>
<proteinExistence type="predicted"/>
<dbReference type="PANTHER" id="PTHR31299">
    <property type="entry name" value="ESTERASE, PUTATIVE (AFU_ORTHOLOGUE AFUA_1G05850)-RELATED"/>
    <property type="match status" value="1"/>
</dbReference>
<sequence length="415" mass="45898">MVSESAREKELFGAHALRLSSSSSSYDPIRNAIGDAQVVLIGDGSHGTYEFYAHRANLTQRLIEEKGFTAIAVEADWPDAFRINRYIHGGALSNGTKIKNARDSLAGFERSDMSKVPGNEVMPPFINYLKQHNERILKETKNPSKTVSFYGMDLYSLHRSAQQVLEYLERVDPGGGQGGSETDCHREVIETLKNLSVNRHKIIEHQLGKDAKAHPHEEQFVAEMNALVVKDAEEYYRTMMTEDVLSWNLRDEHFARTVAGVAQFLAPSDSGPGRAKIVVWAHNSHIGDARATDMGRRRGEITIGQRCREIFGDDKVFNIGFLTNRGTGSLLNAHGMSPPIDGSIEAIFDKWADMDTFIITHEIVTDDKGGTKKVKVSEELSECVLPPALERPLDTVANGDETASSIARTTSVSLA</sequence>